<feature type="region of interest" description="Disordered" evidence="11">
    <location>
        <begin position="707"/>
        <end position="783"/>
    </location>
</feature>
<evidence type="ECO:0000256" key="3">
    <source>
        <dbReference type="ARBA" id="ARBA00022448"/>
    </source>
</evidence>
<evidence type="ECO:0000256" key="6">
    <source>
        <dbReference type="ARBA" id="ARBA00022729"/>
    </source>
</evidence>
<feature type="compositionally biased region" description="Pro residues" evidence="11">
    <location>
        <begin position="774"/>
        <end position="783"/>
    </location>
</feature>
<keyword evidence="16" id="KW-1185">Reference proteome</keyword>
<dbReference type="InterPro" id="IPR004845">
    <property type="entry name" value="T2SS_GspD_CS"/>
</dbReference>
<evidence type="ECO:0000256" key="11">
    <source>
        <dbReference type="SAM" id="MobiDB-lite"/>
    </source>
</evidence>
<comment type="caution">
    <text evidence="15">The sequence shown here is derived from an EMBL/GenBank/DDBJ whole genome shotgun (WGS) entry which is preliminary data.</text>
</comment>
<dbReference type="PANTHER" id="PTHR30332:SF24">
    <property type="entry name" value="SECRETIN GSPD-RELATED"/>
    <property type="match status" value="1"/>
</dbReference>
<feature type="domain" description="NolW-like" evidence="13">
    <location>
        <begin position="184"/>
        <end position="241"/>
    </location>
</feature>
<comment type="subcellular location">
    <subcellularLocation>
        <location evidence="1 10">Cell outer membrane</location>
    </subcellularLocation>
</comment>
<dbReference type="Pfam" id="PF00263">
    <property type="entry name" value="Secretin"/>
    <property type="match status" value="1"/>
</dbReference>
<dbReference type="GO" id="GO:0015628">
    <property type="term" value="P:protein secretion by the type II secretion system"/>
    <property type="evidence" value="ECO:0007669"/>
    <property type="project" value="InterPro"/>
</dbReference>
<keyword evidence="5" id="KW-0812">Transmembrane</keyword>
<feature type="compositionally biased region" description="Low complexity" evidence="11">
    <location>
        <begin position="45"/>
        <end position="62"/>
    </location>
</feature>
<feature type="domain" description="NolW-like" evidence="13">
    <location>
        <begin position="247"/>
        <end position="312"/>
    </location>
</feature>
<keyword evidence="4" id="KW-1134">Transmembrane beta strand</keyword>
<dbReference type="InterPro" id="IPR001775">
    <property type="entry name" value="GspD/PilQ"/>
</dbReference>
<dbReference type="PANTHER" id="PTHR30332">
    <property type="entry name" value="PROBABLE GENERAL SECRETION PATHWAY PROTEIN D"/>
    <property type="match status" value="1"/>
</dbReference>
<feature type="compositionally biased region" description="Polar residues" evidence="11">
    <location>
        <begin position="748"/>
        <end position="762"/>
    </location>
</feature>
<evidence type="ECO:0000259" key="12">
    <source>
        <dbReference type="Pfam" id="PF00263"/>
    </source>
</evidence>
<keyword evidence="8" id="KW-0472">Membrane</keyword>
<organism evidence="15 16">
    <name type="scientific">Spirobacillus cienkowskii</name>
    <dbReference type="NCBI Taxonomy" id="495820"/>
    <lineage>
        <taxon>Bacteria</taxon>
        <taxon>Pseudomonadati</taxon>
        <taxon>Bdellovibrionota</taxon>
        <taxon>Oligoflexia</taxon>
        <taxon>Silvanigrellales</taxon>
        <taxon>Spirobacillus</taxon>
    </lineage>
</organism>
<feature type="domain" description="NolW-like" evidence="13">
    <location>
        <begin position="321"/>
        <end position="418"/>
    </location>
</feature>
<feature type="region of interest" description="Disordered" evidence="11">
    <location>
        <begin position="45"/>
        <end position="73"/>
    </location>
</feature>
<evidence type="ECO:0000313" key="16">
    <source>
        <dbReference type="Proteomes" id="UP000253934"/>
    </source>
</evidence>
<dbReference type="Proteomes" id="UP000253934">
    <property type="component" value="Unassembled WGS sequence"/>
</dbReference>
<feature type="domain" description="Type II/III secretion system secretin-like" evidence="12">
    <location>
        <begin position="512"/>
        <end position="673"/>
    </location>
</feature>
<keyword evidence="3 10" id="KW-0813">Transport</keyword>
<evidence type="ECO:0000256" key="10">
    <source>
        <dbReference type="RuleBase" id="RU004004"/>
    </source>
</evidence>
<sequence>MNQKFLKKCSTTFSQPTNPGHSKWIATLIGVLFSYSVSAQQSPAKQNNSNIQAQSAAAQNNKKTNENMSQASSIPHGKELVSIDFPNGASLSDIIKTIGLWTGKNFVLAQGVAGSSRISIISPEPVTKEEAYQAFLSALNIAGFTTVDTGSVVKILPIANAKSSNIKTYYGENWSPSTDEIINQVIPLRYIDANSVINQLRPLLGITQYAAFTTTNSLILTDTGNRIRRILEVIKLLDSKTNQPVVSIIPINYMDAKDTVVKVNEIFGNRNGPSLSVQKVIADERTNSIILVGPASGLDDVVRFIQRIDKPSLDQNSQTMVRVRPLDYADAEKLAQTLQALTQAAKSQFNNTYRPPYFPPAPMTPNAPGSSQSQAVADLNGVKVTADKATNSLVIQGSKSAFEELDNIIAQLDKRRAQVYVEANIIDMEVNNGLNIGTSLGGAAQTSDGRYTVPFGFNALKGAPLFFSKSGSSDPTSLASSLGSDAILGIMSSKPISLGAFSLTPGALIFGLKQDVNSNILQNPSMMVSDNEAASFSSNQEYSTVIQIPNPNGTGTVAQPQKYTVTTALKVTPQISRADFVSMKINLQLDDSGAVTTNGYPNPISKRTAESVVIVQNGQTAVIGGLTQDRITVSEEKVPLLGDIPILGWLFKKSRNDKKKTSLNLFVTPHIVRNSEDLEKVYEQKIKDRDLFLKFFYGEKYKEQSFYSQMPSREQGKAPSDQSSQEKNGFEVSDDEYIQPKSVIMPSQDPNPINAPSSNQSSGGFGFPQTSAPLAPPPPPFGN</sequence>
<evidence type="ECO:0000256" key="9">
    <source>
        <dbReference type="ARBA" id="ARBA00023237"/>
    </source>
</evidence>
<dbReference type="AlphaFoldDB" id="A0A369KS68"/>
<dbReference type="Gene3D" id="3.30.1370.120">
    <property type="match status" value="3"/>
</dbReference>
<dbReference type="InterPro" id="IPR005644">
    <property type="entry name" value="NolW-like"/>
</dbReference>
<gene>
    <name evidence="15" type="primary">gspD</name>
    <name evidence="15" type="ORF">DCC88_09000</name>
</gene>
<keyword evidence="7" id="KW-0653">Protein transport</keyword>
<reference evidence="15" key="1">
    <citation type="submission" date="2018-04" db="EMBL/GenBank/DDBJ databases">
        <title>Draft genome sequence of the Candidatus Spirobacillus cienkowskii, a pathogen of freshwater Daphnia species, reconstructed from hemolymph metagenomic reads.</title>
        <authorList>
            <person name="Bresciani L."/>
            <person name="Lemos L.N."/>
            <person name="Wale N."/>
            <person name="Lin J.Y."/>
            <person name="Fernandes G.R."/>
            <person name="Duffy M.A."/>
            <person name="Rodrigues J.M."/>
        </authorList>
    </citation>
    <scope>NUCLEOTIDE SEQUENCE [LARGE SCALE GENOMIC DNA]</scope>
    <source>
        <strain evidence="15">Binning01</strain>
    </source>
</reference>
<keyword evidence="6" id="KW-0732">Signal</keyword>
<evidence type="ECO:0000259" key="13">
    <source>
        <dbReference type="Pfam" id="PF03958"/>
    </source>
</evidence>
<evidence type="ECO:0000256" key="8">
    <source>
        <dbReference type="ARBA" id="ARBA00023136"/>
    </source>
</evidence>
<dbReference type="InterPro" id="IPR038591">
    <property type="entry name" value="NolW-like_sf"/>
</dbReference>
<dbReference type="Pfam" id="PF03958">
    <property type="entry name" value="Secretin_N"/>
    <property type="match status" value="3"/>
</dbReference>
<comment type="similarity">
    <text evidence="2">Belongs to the bacterial secretin family. GSP D subfamily.</text>
</comment>
<dbReference type="InterPro" id="IPR050810">
    <property type="entry name" value="Bact_Secretion_Sys_Channel"/>
</dbReference>
<dbReference type="InterPro" id="IPR004846">
    <property type="entry name" value="T2SS/T3SS_dom"/>
</dbReference>
<protein>
    <submittedName>
        <fullName evidence="15">Type II secretion system protein GspD</fullName>
    </submittedName>
</protein>
<evidence type="ECO:0000256" key="2">
    <source>
        <dbReference type="ARBA" id="ARBA00006980"/>
    </source>
</evidence>
<evidence type="ECO:0000256" key="1">
    <source>
        <dbReference type="ARBA" id="ARBA00004442"/>
    </source>
</evidence>
<dbReference type="Pfam" id="PF21305">
    <property type="entry name" value="type_II_gspD_N0"/>
    <property type="match status" value="1"/>
</dbReference>
<dbReference type="InterPro" id="IPR013356">
    <property type="entry name" value="T2SS_GspD"/>
</dbReference>
<dbReference type="GO" id="GO:0015627">
    <property type="term" value="C:type II protein secretion system complex"/>
    <property type="evidence" value="ECO:0007669"/>
    <property type="project" value="InterPro"/>
</dbReference>
<accession>A0A369KS68</accession>
<dbReference type="PROSITE" id="PS00875">
    <property type="entry name" value="T2SP_D"/>
    <property type="match status" value="1"/>
</dbReference>
<dbReference type="EMBL" id="QOVW01000078">
    <property type="protein sequence ID" value="RDB35687.1"/>
    <property type="molecule type" value="Genomic_DNA"/>
</dbReference>
<dbReference type="GO" id="GO:0009279">
    <property type="term" value="C:cell outer membrane"/>
    <property type="evidence" value="ECO:0007669"/>
    <property type="project" value="UniProtKB-SubCell"/>
</dbReference>
<keyword evidence="9" id="KW-0998">Cell outer membrane</keyword>
<feature type="domain" description="GspD-like N0" evidence="14">
    <location>
        <begin position="88"/>
        <end position="155"/>
    </location>
</feature>
<evidence type="ECO:0000259" key="14">
    <source>
        <dbReference type="Pfam" id="PF21305"/>
    </source>
</evidence>
<evidence type="ECO:0000256" key="5">
    <source>
        <dbReference type="ARBA" id="ARBA00022692"/>
    </source>
</evidence>
<evidence type="ECO:0000313" key="15">
    <source>
        <dbReference type="EMBL" id="RDB35687.1"/>
    </source>
</evidence>
<evidence type="ECO:0000256" key="7">
    <source>
        <dbReference type="ARBA" id="ARBA00022927"/>
    </source>
</evidence>
<name>A0A369KS68_9BACT</name>
<evidence type="ECO:0000256" key="4">
    <source>
        <dbReference type="ARBA" id="ARBA00022452"/>
    </source>
</evidence>
<dbReference type="NCBIfam" id="TIGR02517">
    <property type="entry name" value="type_II_gspD"/>
    <property type="match status" value="1"/>
</dbReference>
<proteinExistence type="inferred from homology"/>
<dbReference type="InterPro" id="IPR049371">
    <property type="entry name" value="GspD-like_N0"/>
</dbReference>
<dbReference type="PRINTS" id="PR00811">
    <property type="entry name" value="BCTERIALGSPD"/>
</dbReference>